<reference evidence="3 4" key="1">
    <citation type="submission" date="2024-07" db="EMBL/GenBank/DDBJ databases">
        <title>Section-level genome sequencing and comparative genomics of Aspergillus sections Usti and Cavernicolus.</title>
        <authorList>
            <consortium name="Lawrence Berkeley National Laboratory"/>
            <person name="Nybo J.L."/>
            <person name="Vesth T.C."/>
            <person name="Theobald S."/>
            <person name="Frisvad J.C."/>
            <person name="Larsen T.O."/>
            <person name="Kjaerboelling I."/>
            <person name="Rothschild-Mancinelli K."/>
            <person name="Lyhne E.K."/>
            <person name="Kogle M.E."/>
            <person name="Barry K."/>
            <person name="Clum A."/>
            <person name="Na H."/>
            <person name="Ledsgaard L."/>
            <person name="Lin J."/>
            <person name="Lipzen A."/>
            <person name="Kuo A."/>
            <person name="Riley R."/>
            <person name="Mondo S."/>
            <person name="LaButti K."/>
            <person name="Haridas S."/>
            <person name="Pangalinan J."/>
            <person name="Salamov A.A."/>
            <person name="Simmons B.A."/>
            <person name="Magnuson J.K."/>
            <person name="Chen J."/>
            <person name="Drula E."/>
            <person name="Henrissat B."/>
            <person name="Wiebenga A."/>
            <person name="Lubbers R.J."/>
            <person name="Gomes A.C."/>
            <person name="Macurrencykelacurrency M.R."/>
            <person name="Stajich J."/>
            <person name="Grigoriev I.V."/>
            <person name="Mortensen U.H."/>
            <person name="De vries R.P."/>
            <person name="Baker S.E."/>
            <person name="Andersen M.R."/>
        </authorList>
    </citation>
    <scope>NUCLEOTIDE SEQUENCE [LARGE SCALE GENOMIC DNA]</scope>
    <source>
        <strain evidence="3 4">CBS 756.74</strain>
    </source>
</reference>
<feature type="transmembrane region" description="Helical" evidence="2">
    <location>
        <begin position="12"/>
        <end position="32"/>
    </location>
</feature>
<proteinExistence type="predicted"/>
<name>A0ABR4JIM4_9EURO</name>
<sequence>MYYPRWSSLGRFVALAASSVAMVMVKGVAVGVARLNWIDCIACTSPGPDEQIPALSFSYLYFANILTSLVRCRYQGQGPQQGYPPSPHGHGYPPQNYPPQNYPPQQGYPPPSQGWGPGPGQHPQPYPPSQGQPQMAYAPPPPGQGQMPPKQPEKKSGNCCKACLATLLCCFICEEGGECCLDCCEMC</sequence>
<dbReference type="GeneID" id="98157073"/>
<feature type="compositionally biased region" description="Pro residues" evidence="1">
    <location>
        <begin position="120"/>
        <end position="130"/>
    </location>
</feature>
<accession>A0ABR4JIM4</accession>
<keyword evidence="2" id="KW-1133">Transmembrane helix</keyword>
<keyword evidence="2" id="KW-0812">Transmembrane</keyword>
<protein>
    <recommendedName>
        <fullName evidence="5">Cysteine-rich transmembrane CYSTM domain-containing protein</fullName>
    </recommendedName>
</protein>
<dbReference type="RefSeq" id="XP_070893304.1">
    <property type="nucleotide sequence ID" value="XM_071041909.1"/>
</dbReference>
<feature type="compositionally biased region" description="Pro residues" evidence="1">
    <location>
        <begin position="95"/>
        <end position="112"/>
    </location>
</feature>
<evidence type="ECO:0000313" key="4">
    <source>
        <dbReference type="Proteomes" id="UP001610444"/>
    </source>
</evidence>
<keyword evidence="4" id="KW-1185">Reference proteome</keyword>
<evidence type="ECO:0000256" key="1">
    <source>
        <dbReference type="SAM" id="MobiDB-lite"/>
    </source>
</evidence>
<dbReference type="EMBL" id="JBFXLR010000079">
    <property type="protein sequence ID" value="KAL2838947.1"/>
    <property type="molecule type" value="Genomic_DNA"/>
</dbReference>
<dbReference type="Proteomes" id="UP001610444">
    <property type="component" value="Unassembled WGS sequence"/>
</dbReference>
<feature type="region of interest" description="Disordered" evidence="1">
    <location>
        <begin position="77"/>
        <end position="151"/>
    </location>
</feature>
<evidence type="ECO:0008006" key="5">
    <source>
        <dbReference type="Google" id="ProtNLM"/>
    </source>
</evidence>
<evidence type="ECO:0000313" key="3">
    <source>
        <dbReference type="EMBL" id="KAL2838947.1"/>
    </source>
</evidence>
<gene>
    <name evidence="3" type="ORF">BJX68DRAFT_248369</name>
</gene>
<comment type="caution">
    <text evidence="3">The sequence shown here is derived from an EMBL/GenBank/DDBJ whole genome shotgun (WGS) entry which is preliminary data.</text>
</comment>
<organism evidence="3 4">
    <name type="scientific">Aspergillus pseudodeflectus</name>
    <dbReference type="NCBI Taxonomy" id="176178"/>
    <lineage>
        <taxon>Eukaryota</taxon>
        <taxon>Fungi</taxon>
        <taxon>Dikarya</taxon>
        <taxon>Ascomycota</taxon>
        <taxon>Pezizomycotina</taxon>
        <taxon>Eurotiomycetes</taxon>
        <taxon>Eurotiomycetidae</taxon>
        <taxon>Eurotiales</taxon>
        <taxon>Aspergillaceae</taxon>
        <taxon>Aspergillus</taxon>
        <taxon>Aspergillus subgen. Nidulantes</taxon>
    </lineage>
</organism>
<keyword evidence="2" id="KW-0472">Membrane</keyword>
<evidence type="ECO:0000256" key="2">
    <source>
        <dbReference type="SAM" id="Phobius"/>
    </source>
</evidence>